<evidence type="ECO:0000313" key="2">
    <source>
        <dbReference type="EMBL" id="OGG10243.1"/>
    </source>
</evidence>
<dbReference type="AlphaFoldDB" id="A0A1F5ZD61"/>
<organism evidence="2 3">
    <name type="scientific">Candidatus Gottesmanbacteria bacterium RBG_16_43_7</name>
    <dbReference type="NCBI Taxonomy" id="1798373"/>
    <lineage>
        <taxon>Bacteria</taxon>
        <taxon>Candidatus Gottesmaniibacteriota</taxon>
    </lineage>
</organism>
<gene>
    <name evidence="2" type="ORF">A2154_04970</name>
</gene>
<keyword evidence="1" id="KW-0472">Membrane</keyword>
<dbReference type="STRING" id="1798373.A2154_04970"/>
<protein>
    <submittedName>
        <fullName evidence="2">Uncharacterized protein</fullName>
    </submittedName>
</protein>
<comment type="caution">
    <text evidence="2">The sequence shown here is derived from an EMBL/GenBank/DDBJ whole genome shotgun (WGS) entry which is preliminary data.</text>
</comment>
<evidence type="ECO:0000256" key="1">
    <source>
        <dbReference type="SAM" id="Phobius"/>
    </source>
</evidence>
<accession>A0A1F5ZD61</accession>
<dbReference type="EMBL" id="MFJC01000003">
    <property type="protein sequence ID" value="OGG10243.1"/>
    <property type="molecule type" value="Genomic_DNA"/>
</dbReference>
<name>A0A1F5ZD61_9BACT</name>
<sequence length="163" mass="18325">MTNFQKHKLSRGQSLVEVVVALGISILMISGIVVGVNTSMRTVRENRARSAADKLIQDALEIARKDRDSNWIVFRAQEAKWLCLNDNSTTFFGLVDQSSQANARSNCINIATTPGVSFIRYAHFEWVTVSSTEGMRVTVYVDWLKDTANWNSVSTSTFLTDWK</sequence>
<proteinExistence type="predicted"/>
<dbReference type="Proteomes" id="UP000176854">
    <property type="component" value="Unassembled WGS sequence"/>
</dbReference>
<keyword evidence="1" id="KW-1133">Transmembrane helix</keyword>
<reference evidence="2 3" key="1">
    <citation type="journal article" date="2016" name="Nat. Commun.">
        <title>Thousands of microbial genomes shed light on interconnected biogeochemical processes in an aquifer system.</title>
        <authorList>
            <person name="Anantharaman K."/>
            <person name="Brown C.T."/>
            <person name="Hug L.A."/>
            <person name="Sharon I."/>
            <person name="Castelle C.J."/>
            <person name="Probst A.J."/>
            <person name="Thomas B.C."/>
            <person name="Singh A."/>
            <person name="Wilkins M.J."/>
            <person name="Karaoz U."/>
            <person name="Brodie E.L."/>
            <person name="Williams K.H."/>
            <person name="Hubbard S.S."/>
            <person name="Banfield J.F."/>
        </authorList>
    </citation>
    <scope>NUCLEOTIDE SEQUENCE [LARGE SCALE GENOMIC DNA]</scope>
</reference>
<feature type="transmembrane region" description="Helical" evidence="1">
    <location>
        <begin position="20"/>
        <end position="40"/>
    </location>
</feature>
<keyword evidence="1" id="KW-0812">Transmembrane</keyword>
<evidence type="ECO:0000313" key="3">
    <source>
        <dbReference type="Proteomes" id="UP000176854"/>
    </source>
</evidence>